<dbReference type="AlphaFoldDB" id="A0A139SI50"/>
<name>A0A139SI50_9GAMM</name>
<evidence type="ECO:0000256" key="6">
    <source>
        <dbReference type="SAM" id="Phobius"/>
    </source>
</evidence>
<feature type="transmembrane region" description="Helical" evidence="6">
    <location>
        <begin position="12"/>
        <end position="33"/>
    </location>
</feature>
<keyword evidence="3 6" id="KW-0812">Transmembrane</keyword>
<proteinExistence type="predicted"/>
<gene>
    <name evidence="7" type="ORF">AXE65_07560</name>
</gene>
<evidence type="ECO:0000256" key="3">
    <source>
        <dbReference type="ARBA" id="ARBA00022692"/>
    </source>
</evidence>
<dbReference type="Pfam" id="PF03899">
    <property type="entry name" value="ATP-synt_I"/>
    <property type="match status" value="1"/>
</dbReference>
<organism evidence="7 8">
    <name type="scientific">Ventosimonas gracilis</name>
    <dbReference type="NCBI Taxonomy" id="1680762"/>
    <lineage>
        <taxon>Bacteria</taxon>
        <taxon>Pseudomonadati</taxon>
        <taxon>Pseudomonadota</taxon>
        <taxon>Gammaproteobacteria</taxon>
        <taxon>Pseudomonadales</taxon>
        <taxon>Ventosimonadaceae</taxon>
        <taxon>Ventosimonas</taxon>
    </lineage>
</organism>
<sequence>MQTQSQGIESSRLARVLLTTQCCVFVLACLLLWQFSGEVAGKSALLGGLIAFLPALYFCLKTLRFNPNHEARQIVRSFYRAEAGKLILAAALFALVFAKVKSVDAAVLFAVFFCTQLSGSFAPIFIKTAKASKA</sequence>
<comment type="subcellular location">
    <subcellularLocation>
        <location evidence="1">Cell membrane</location>
        <topology evidence="1">Multi-pass membrane protein</topology>
    </subcellularLocation>
</comment>
<dbReference type="EMBL" id="LSZO01000217">
    <property type="protein sequence ID" value="KXU34252.1"/>
    <property type="molecule type" value="Genomic_DNA"/>
</dbReference>
<feature type="transmembrane region" description="Helical" evidence="6">
    <location>
        <begin position="39"/>
        <end position="60"/>
    </location>
</feature>
<evidence type="ECO:0000256" key="4">
    <source>
        <dbReference type="ARBA" id="ARBA00022989"/>
    </source>
</evidence>
<evidence type="ECO:0008006" key="9">
    <source>
        <dbReference type="Google" id="ProtNLM"/>
    </source>
</evidence>
<dbReference type="InterPro" id="IPR005598">
    <property type="entry name" value="ATP_synth_I"/>
</dbReference>
<evidence type="ECO:0000256" key="5">
    <source>
        <dbReference type="ARBA" id="ARBA00023136"/>
    </source>
</evidence>
<keyword evidence="4 6" id="KW-1133">Transmembrane helix</keyword>
<feature type="transmembrane region" description="Helical" evidence="6">
    <location>
        <begin position="81"/>
        <end position="100"/>
    </location>
</feature>
<dbReference type="OrthoDB" id="5702716at2"/>
<comment type="caution">
    <text evidence="7">The sequence shown here is derived from an EMBL/GenBank/DDBJ whole genome shotgun (WGS) entry which is preliminary data.</text>
</comment>
<keyword evidence="2" id="KW-1003">Cell membrane</keyword>
<protein>
    <recommendedName>
        <fullName evidence="9">ATP synthase F0F1 subunit I</fullName>
    </recommendedName>
</protein>
<dbReference type="RefSeq" id="WP_068393159.1">
    <property type="nucleotide sequence ID" value="NZ_LSZO01000217.1"/>
</dbReference>
<evidence type="ECO:0000256" key="2">
    <source>
        <dbReference type="ARBA" id="ARBA00022475"/>
    </source>
</evidence>
<evidence type="ECO:0000313" key="8">
    <source>
        <dbReference type="Proteomes" id="UP000072660"/>
    </source>
</evidence>
<dbReference type="Proteomes" id="UP000072660">
    <property type="component" value="Unassembled WGS sequence"/>
</dbReference>
<keyword evidence="8" id="KW-1185">Reference proteome</keyword>
<keyword evidence="5 6" id="KW-0472">Membrane</keyword>
<evidence type="ECO:0000256" key="1">
    <source>
        <dbReference type="ARBA" id="ARBA00004651"/>
    </source>
</evidence>
<reference evidence="7 8" key="1">
    <citation type="submission" date="2016-02" db="EMBL/GenBank/DDBJ databases">
        <authorList>
            <person name="Wen L."/>
            <person name="He K."/>
            <person name="Yang H."/>
        </authorList>
    </citation>
    <scope>NUCLEOTIDE SEQUENCE [LARGE SCALE GENOMIC DNA]</scope>
    <source>
        <strain evidence="7 8">CV58</strain>
    </source>
</reference>
<dbReference type="GO" id="GO:0005886">
    <property type="term" value="C:plasma membrane"/>
    <property type="evidence" value="ECO:0007669"/>
    <property type="project" value="UniProtKB-SubCell"/>
</dbReference>
<evidence type="ECO:0000313" key="7">
    <source>
        <dbReference type="EMBL" id="KXU34252.1"/>
    </source>
</evidence>
<feature type="transmembrane region" description="Helical" evidence="6">
    <location>
        <begin position="106"/>
        <end position="126"/>
    </location>
</feature>
<accession>A0A139SI50</accession>